<evidence type="ECO:0000313" key="9">
    <source>
        <dbReference type="EMBL" id="ERN16805.1"/>
    </source>
</evidence>
<evidence type="ECO:0000313" key="10">
    <source>
        <dbReference type="Proteomes" id="UP000017836"/>
    </source>
</evidence>
<evidence type="ECO:0000256" key="2">
    <source>
        <dbReference type="ARBA" id="ARBA00022692"/>
    </source>
</evidence>
<reference evidence="10" key="1">
    <citation type="journal article" date="2013" name="Science">
        <title>The Amborella genome and the evolution of flowering plants.</title>
        <authorList>
            <consortium name="Amborella Genome Project"/>
        </authorList>
    </citation>
    <scope>NUCLEOTIDE SEQUENCE [LARGE SCALE GENOMIC DNA]</scope>
</reference>
<proteinExistence type="inferred from homology"/>
<dbReference type="Proteomes" id="UP000017836">
    <property type="component" value="Unassembled WGS sequence"/>
</dbReference>
<comment type="subcellular location">
    <subcellularLocation>
        <location evidence="1">Endomembrane system</location>
        <topology evidence="1">Multi-pass membrane protein</topology>
    </subcellularLocation>
</comment>
<dbReference type="EMBL" id="KI392405">
    <property type="protein sequence ID" value="ERN16805.1"/>
    <property type="molecule type" value="Genomic_DNA"/>
</dbReference>
<dbReference type="Gramene" id="ERN16805">
    <property type="protein sequence ID" value="ERN16805"/>
    <property type="gene ID" value="AMTR_s00057p00093030"/>
</dbReference>
<keyword evidence="10" id="KW-1185">Reference proteome</keyword>
<feature type="compositionally biased region" description="Polar residues" evidence="7">
    <location>
        <begin position="236"/>
        <end position="250"/>
    </location>
</feature>
<dbReference type="GO" id="GO:0012505">
    <property type="term" value="C:endomembrane system"/>
    <property type="evidence" value="ECO:0007669"/>
    <property type="project" value="UniProtKB-SubCell"/>
</dbReference>
<feature type="transmembrane region" description="Helical" evidence="8">
    <location>
        <begin position="26"/>
        <end position="49"/>
    </location>
</feature>
<sequence length="256" mass="27724">MATEMAITHADLDSSMRRPSFDPGQVVGIAIVLISILGALSTFFFSLAAELSRSTGKWMLASNPIDGEKVLCVYGGDGKTPSLCALGAFVVLGIAMLVQQAFIISAARNSASSPDGSRPLVAWMFSSSPSESLHYLETLFFGFSWVCFSVAEVLLLIGIVVESNHSRNWRSPKSHCLLFPKGFFLATGILGIFALSCPMQSYLIALWSRRKPVNRNTQQQNLEAHASQMRPPSYPIGSTSFSANSQSIQVISKPPQ</sequence>
<evidence type="ECO:0000256" key="7">
    <source>
        <dbReference type="SAM" id="MobiDB-lite"/>
    </source>
</evidence>
<dbReference type="OMA" id="SKPRESC"/>
<feature type="transmembrane region" description="Helical" evidence="8">
    <location>
        <begin position="83"/>
        <end position="107"/>
    </location>
</feature>
<dbReference type="HOGENOM" id="CLU_073715_0_0_1"/>
<keyword evidence="3" id="KW-0732">Signal</keyword>
<feature type="region of interest" description="Disordered" evidence="7">
    <location>
        <begin position="223"/>
        <end position="256"/>
    </location>
</feature>
<feature type="transmembrane region" description="Helical" evidence="8">
    <location>
        <begin position="182"/>
        <end position="207"/>
    </location>
</feature>
<evidence type="ECO:0000256" key="6">
    <source>
        <dbReference type="ARBA" id="ARBA00029467"/>
    </source>
</evidence>
<gene>
    <name evidence="9" type="ORF">AMTR_s00057p00093030</name>
</gene>
<evidence type="ECO:0000256" key="1">
    <source>
        <dbReference type="ARBA" id="ARBA00004127"/>
    </source>
</evidence>
<dbReference type="AlphaFoldDB" id="U5D3I4"/>
<keyword evidence="2 8" id="KW-0812">Transmembrane</keyword>
<evidence type="ECO:0000256" key="3">
    <source>
        <dbReference type="ARBA" id="ARBA00022729"/>
    </source>
</evidence>
<name>U5D3I4_AMBTC</name>
<keyword evidence="5 8" id="KW-0472">Membrane</keyword>
<dbReference type="Pfam" id="PF06749">
    <property type="entry name" value="DUF1218"/>
    <property type="match status" value="1"/>
</dbReference>
<accession>U5D3I4</accession>
<evidence type="ECO:0000256" key="4">
    <source>
        <dbReference type="ARBA" id="ARBA00022989"/>
    </source>
</evidence>
<evidence type="ECO:0000256" key="5">
    <source>
        <dbReference type="ARBA" id="ARBA00023136"/>
    </source>
</evidence>
<dbReference type="PANTHER" id="PTHR31769">
    <property type="entry name" value="OS07G0462200 PROTEIN-RELATED"/>
    <property type="match status" value="1"/>
</dbReference>
<dbReference type="InterPro" id="IPR052222">
    <property type="entry name" value="DESIGUAL"/>
</dbReference>
<protein>
    <submittedName>
        <fullName evidence="9">Uncharacterized protein</fullName>
    </submittedName>
</protein>
<comment type="similarity">
    <text evidence="6">Belongs to the DESIGUAL family.</text>
</comment>
<dbReference type="OrthoDB" id="1861835at2759"/>
<dbReference type="InterPro" id="IPR009606">
    <property type="entry name" value="DEAL/Modifying_wall_lignin1/2"/>
</dbReference>
<feature type="transmembrane region" description="Helical" evidence="8">
    <location>
        <begin position="139"/>
        <end position="161"/>
    </location>
</feature>
<organism evidence="9 10">
    <name type="scientific">Amborella trichopoda</name>
    <dbReference type="NCBI Taxonomy" id="13333"/>
    <lineage>
        <taxon>Eukaryota</taxon>
        <taxon>Viridiplantae</taxon>
        <taxon>Streptophyta</taxon>
        <taxon>Embryophyta</taxon>
        <taxon>Tracheophyta</taxon>
        <taxon>Spermatophyta</taxon>
        <taxon>Magnoliopsida</taxon>
        <taxon>Amborellales</taxon>
        <taxon>Amborellaceae</taxon>
        <taxon>Amborella</taxon>
    </lineage>
</organism>
<dbReference type="eggNOG" id="ENOG502QRFH">
    <property type="taxonomic scope" value="Eukaryota"/>
</dbReference>
<keyword evidence="4 8" id="KW-1133">Transmembrane helix</keyword>
<evidence type="ECO:0000256" key="8">
    <source>
        <dbReference type="SAM" id="Phobius"/>
    </source>
</evidence>